<dbReference type="Pfam" id="PF19269">
    <property type="entry name" value="Anticodon_2"/>
    <property type="match status" value="1"/>
</dbReference>
<keyword evidence="4 17" id="KW-0436">Ligase</keyword>
<evidence type="ECO:0000256" key="4">
    <source>
        <dbReference type="ARBA" id="ARBA00022598"/>
    </source>
</evidence>
<name>A0AA88LMS0_TACVA</name>
<dbReference type="GO" id="GO:0004818">
    <property type="term" value="F:glutamate-tRNA ligase activity"/>
    <property type="evidence" value="ECO:0007669"/>
    <property type="project" value="UniProtKB-EC"/>
</dbReference>
<evidence type="ECO:0000256" key="13">
    <source>
        <dbReference type="ARBA" id="ARBA00044313"/>
    </source>
</evidence>
<evidence type="ECO:0000256" key="6">
    <source>
        <dbReference type="ARBA" id="ARBA00022840"/>
    </source>
</evidence>
<dbReference type="SUPFAM" id="SSF48163">
    <property type="entry name" value="An anticodon-binding domain of class I aminoacyl-tRNA synthetases"/>
    <property type="match status" value="1"/>
</dbReference>
<evidence type="ECO:0000256" key="15">
    <source>
        <dbReference type="ARBA" id="ARBA00047479"/>
    </source>
</evidence>
<dbReference type="InterPro" id="IPR001412">
    <property type="entry name" value="aa-tRNA-synth_I_CS"/>
</dbReference>
<dbReference type="FunFam" id="3.40.50.620:FF:000045">
    <property type="entry name" value="Glutamate--tRNA ligase, mitochondrial"/>
    <property type="match status" value="1"/>
</dbReference>
<evidence type="ECO:0000256" key="9">
    <source>
        <dbReference type="ARBA" id="ARBA00030865"/>
    </source>
</evidence>
<evidence type="ECO:0000256" key="5">
    <source>
        <dbReference type="ARBA" id="ARBA00022741"/>
    </source>
</evidence>
<keyword evidence="5 17" id="KW-0547">Nucleotide-binding</keyword>
<dbReference type="PANTHER" id="PTHR43311">
    <property type="entry name" value="GLUTAMATE--TRNA LIGASE"/>
    <property type="match status" value="1"/>
</dbReference>
<evidence type="ECO:0000313" key="22">
    <source>
        <dbReference type="Proteomes" id="UP001187315"/>
    </source>
</evidence>
<evidence type="ECO:0000256" key="11">
    <source>
        <dbReference type="ARBA" id="ARBA00044142"/>
    </source>
</evidence>
<comment type="catalytic activity">
    <reaction evidence="16">
        <text>tRNA(Gln) + L-glutamate + ATP = L-glutamyl-tRNA(Gln) + AMP + diphosphate</text>
        <dbReference type="Rhea" id="RHEA:64612"/>
        <dbReference type="Rhea" id="RHEA-COMP:9662"/>
        <dbReference type="Rhea" id="RHEA-COMP:9684"/>
        <dbReference type="ChEBI" id="CHEBI:29985"/>
        <dbReference type="ChEBI" id="CHEBI:30616"/>
        <dbReference type="ChEBI" id="CHEBI:33019"/>
        <dbReference type="ChEBI" id="CHEBI:78442"/>
        <dbReference type="ChEBI" id="CHEBI:78520"/>
        <dbReference type="ChEBI" id="CHEBI:456215"/>
    </reaction>
    <physiologicalReaction direction="left-to-right" evidence="16">
        <dbReference type="Rhea" id="RHEA:64613"/>
    </physiologicalReaction>
</comment>
<dbReference type="PRINTS" id="PR00987">
    <property type="entry name" value="TRNASYNTHGLU"/>
</dbReference>
<dbReference type="Gene3D" id="3.40.50.620">
    <property type="entry name" value="HUPs"/>
    <property type="match status" value="1"/>
</dbReference>
<evidence type="ECO:0000313" key="21">
    <source>
        <dbReference type="EMBL" id="KAK2818364.1"/>
    </source>
</evidence>
<proteinExistence type="inferred from homology"/>
<dbReference type="InterPro" id="IPR045462">
    <property type="entry name" value="aa-tRNA-synth_I_cd-bd"/>
</dbReference>
<evidence type="ECO:0000256" key="3">
    <source>
        <dbReference type="ARBA" id="ARBA00012835"/>
    </source>
</evidence>
<dbReference type="GO" id="GO:0008270">
    <property type="term" value="F:zinc ion binding"/>
    <property type="evidence" value="ECO:0007669"/>
    <property type="project" value="InterPro"/>
</dbReference>
<dbReference type="InterPro" id="IPR020058">
    <property type="entry name" value="Glu/Gln-tRNA-synth_Ib_cat-dom"/>
</dbReference>
<keyword evidence="6 17" id="KW-0067">ATP-binding</keyword>
<dbReference type="CDD" id="cd00808">
    <property type="entry name" value="GluRS_core"/>
    <property type="match status" value="1"/>
</dbReference>
<dbReference type="Pfam" id="PF00749">
    <property type="entry name" value="tRNA-synt_1c"/>
    <property type="match status" value="1"/>
</dbReference>
<dbReference type="PROSITE" id="PS00178">
    <property type="entry name" value="AA_TRNA_LIGASE_I"/>
    <property type="match status" value="1"/>
</dbReference>
<dbReference type="SUPFAM" id="SSF52374">
    <property type="entry name" value="Nucleotidylyl transferase"/>
    <property type="match status" value="1"/>
</dbReference>
<dbReference type="GO" id="GO:0000049">
    <property type="term" value="F:tRNA binding"/>
    <property type="evidence" value="ECO:0007669"/>
    <property type="project" value="InterPro"/>
</dbReference>
<dbReference type="InterPro" id="IPR004527">
    <property type="entry name" value="Glu-tRNA-ligase_bac/mito"/>
</dbReference>
<dbReference type="PANTHER" id="PTHR43311:SF2">
    <property type="entry name" value="GLUTAMATE--TRNA LIGASE, MITOCHONDRIAL-RELATED"/>
    <property type="match status" value="1"/>
</dbReference>
<dbReference type="InterPro" id="IPR014729">
    <property type="entry name" value="Rossmann-like_a/b/a_fold"/>
</dbReference>
<comment type="similarity">
    <text evidence="2">Belongs to the class-I aminoacyl-tRNA synthetase family. Glutamate--tRNA ligase type 1 subfamily.</text>
</comment>
<dbReference type="GO" id="GO:0050561">
    <property type="term" value="F:glutamate-tRNA(Gln) ligase activity"/>
    <property type="evidence" value="ECO:0007669"/>
    <property type="project" value="UniProtKB-EC"/>
</dbReference>
<evidence type="ECO:0000259" key="19">
    <source>
        <dbReference type="Pfam" id="PF00749"/>
    </source>
</evidence>
<evidence type="ECO:0000256" key="7">
    <source>
        <dbReference type="ARBA" id="ARBA00022917"/>
    </source>
</evidence>
<dbReference type="HAMAP" id="MF_00022">
    <property type="entry name" value="Glu_tRNA_synth_type1"/>
    <property type="match status" value="1"/>
</dbReference>
<dbReference type="Gene3D" id="1.10.10.350">
    <property type="match status" value="1"/>
</dbReference>
<dbReference type="EC" id="6.1.1.17" evidence="3"/>
<keyword evidence="22" id="KW-1185">Reference proteome</keyword>
<dbReference type="GO" id="GO:0005524">
    <property type="term" value="F:ATP binding"/>
    <property type="evidence" value="ECO:0007669"/>
    <property type="project" value="UniProtKB-KW"/>
</dbReference>
<comment type="catalytic activity">
    <reaction evidence="14">
        <text>tRNA(Glu) + L-glutamate + ATP = L-glutamyl-tRNA(Glu) + AMP + diphosphate</text>
        <dbReference type="Rhea" id="RHEA:23540"/>
        <dbReference type="Rhea" id="RHEA-COMP:9663"/>
        <dbReference type="Rhea" id="RHEA-COMP:9680"/>
        <dbReference type="ChEBI" id="CHEBI:29985"/>
        <dbReference type="ChEBI" id="CHEBI:30616"/>
        <dbReference type="ChEBI" id="CHEBI:33019"/>
        <dbReference type="ChEBI" id="CHEBI:78442"/>
        <dbReference type="ChEBI" id="CHEBI:78520"/>
        <dbReference type="ChEBI" id="CHEBI:456215"/>
        <dbReference type="EC" id="6.1.1.17"/>
    </reaction>
    <physiologicalReaction direction="left-to-right" evidence="14">
        <dbReference type="Rhea" id="RHEA:23541"/>
    </physiologicalReaction>
</comment>
<evidence type="ECO:0000256" key="2">
    <source>
        <dbReference type="ARBA" id="ARBA00007894"/>
    </source>
</evidence>
<dbReference type="InterPro" id="IPR000924">
    <property type="entry name" value="Glu/Gln-tRNA-synth"/>
</dbReference>
<dbReference type="EC" id="6.1.1.24" evidence="10"/>
<evidence type="ECO:0000256" key="14">
    <source>
        <dbReference type="ARBA" id="ARBA00047366"/>
    </source>
</evidence>
<evidence type="ECO:0000256" key="8">
    <source>
        <dbReference type="ARBA" id="ARBA00023146"/>
    </source>
</evidence>
<feature type="region of interest" description="Disordered" evidence="18">
    <location>
        <begin position="50"/>
        <end position="71"/>
    </location>
</feature>
<comment type="caution">
    <text evidence="21">The sequence shown here is derived from an EMBL/GenBank/DDBJ whole genome shotgun (WGS) entry which is preliminary data.</text>
</comment>
<dbReference type="InterPro" id="IPR033910">
    <property type="entry name" value="GluRS_core"/>
</dbReference>
<keyword evidence="8 17" id="KW-0030">Aminoacyl-tRNA synthetase</keyword>
<sequence>MSRYIGVGGPVFGTGVMSGFSGRLYHNLTHNNMLVTNPGRSVLGLRDTTHTHSTHTHTHTHTHSTHTHSGSGCVAEREVRVRFAPSPTGFLHLGGLRTALYNFLFAKQHGGTFILRMEDTDQSRIVHGAAQDIEHTLEWAGIPPDESDSRGGVYGPYVQSQRLSVYSAAAASLIESGHAYYCFCTNHRLELLKKEALRRGQTPRYDNRCRHLHADLVQENLAQGKPHAIRFRLHPDAEPFEDLVFGWTGHAVGEVEGDPVILKSDGFPTYHLANVVDDAHMHVSHVLRGAEWLTSTCKHLQLYRALHMAPPTYAHLPLLLNPDGSKLSKRQGDIYISHFRQQGALPEALLDLITNCGSGFHCNRVGRNLKELINEFNVSKIVTHSAVLDLKKLPEFNRVHLQQRIEDELQCRLLVDEVKNLLTLTYSDQIQKQTVLDHSFILRVLHMRKRHISSVRDLLSPSYSYLWLRPSVSWQQLEEMSSESREIINRIMLVIKGCNGEYTPEFLTAELKLIGKLLQKTKYSSVMKLLRFTLTGQQQGPSVGEIMVSLGQDEVCCRLQNILEA</sequence>
<evidence type="ECO:0000259" key="20">
    <source>
        <dbReference type="Pfam" id="PF19269"/>
    </source>
</evidence>
<dbReference type="EMBL" id="JAVHJS010000024">
    <property type="protein sequence ID" value="KAK2818364.1"/>
    <property type="molecule type" value="Genomic_DNA"/>
</dbReference>
<dbReference type="GO" id="GO:0005739">
    <property type="term" value="C:mitochondrion"/>
    <property type="evidence" value="ECO:0007669"/>
    <property type="project" value="UniProtKB-SubCell"/>
</dbReference>
<evidence type="ECO:0000256" key="16">
    <source>
        <dbReference type="ARBA" id="ARBA00047689"/>
    </source>
</evidence>
<feature type="domain" description="Aminoacyl-tRNA synthetase class I anticodon-binding" evidence="20">
    <location>
        <begin position="434"/>
        <end position="562"/>
    </location>
</feature>
<accession>A0AA88LMS0</accession>
<dbReference type="NCBIfam" id="TIGR00464">
    <property type="entry name" value="gltX_bact"/>
    <property type="match status" value="1"/>
</dbReference>
<dbReference type="Proteomes" id="UP001187315">
    <property type="component" value="Unassembled WGS sequence"/>
</dbReference>
<gene>
    <name evidence="21" type="ORF">Q7C36_022297</name>
</gene>
<evidence type="ECO:0000256" key="18">
    <source>
        <dbReference type="SAM" id="MobiDB-lite"/>
    </source>
</evidence>
<feature type="domain" description="Glutamyl/glutaminyl-tRNA synthetase class Ib catalytic" evidence="19">
    <location>
        <begin position="78"/>
        <end position="393"/>
    </location>
</feature>
<comment type="catalytic activity">
    <reaction evidence="15">
        <text>tRNA(Glx) + L-glutamate + ATP = L-glutamyl-tRNA(Glx) + AMP + diphosphate</text>
        <dbReference type="Rhea" id="RHEA:18397"/>
        <dbReference type="Rhea" id="RHEA-COMP:9713"/>
        <dbReference type="Rhea" id="RHEA-COMP:9716"/>
        <dbReference type="ChEBI" id="CHEBI:29985"/>
        <dbReference type="ChEBI" id="CHEBI:30616"/>
        <dbReference type="ChEBI" id="CHEBI:33019"/>
        <dbReference type="ChEBI" id="CHEBI:78442"/>
        <dbReference type="ChEBI" id="CHEBI:78520"/>
        <dbReference type="ChEBI" id="CHEBI:456215"/>
        <dbReference type="EC" id="6.1.1.24"/>
    </reaction>
    <physiologicalReaction direction="left-to-right" evidence="15">
        <dbReference type="Rhea" id="RHEA:18398"/>
    </physiologicalReaction>
</comment>
<reference evidence="21" key="1">
    <citation type="submission" date="2023-08" db="EMBL/GenBank/DDBJ databases">
        <title>Pelteobagrus vachellii genome.</title>
        <authorList>
            <person name="Liu H."/>
        </authorList>
    </citation>
    <scope>NUCLEOTIDE SEQUENCE</scope>
    <source>
        <strain evidence="21">PRFRI_2022a</strain>
        <tissue evidence="21">Muscle</tissue>
    </source>
</reference>
<dbReference type="GO" id="GO:0006424">
    <property type="term" value="P:glutamyl-tRNA aminoacylation"/>
    <property type="evidence" value="ECO:0007669"/>
    <property type="project" value="InterPro"/>
</dbReference>
<dbReference type="InterPro" id="IPR008925">
    <property type="entry name" value="aa_tRNA-synth_I_cd-bd_sf"/>
</dbReference>
<evidence type="ECO:0000256" key="12">
    <source>
        <dbReference type="ARBA" id="ARBA00044251"/>
    </source>
</evidence>
<dbReference type="InterPro" id="IPR049940">
    <property type="entry name" value="GluQ/Sye"/>
</dbReference>
<evidence type="ECO:0000256" key="1">
    <source>
        <dbReference type="ARBA" id="ARBA00004173"/>
    </source>
</evidence>
<dbReference type="InterPro" id="IPR020751">
    <property type="entry name" value="aa-tRNA-synth_I_codon-bd_sub2"/>
</dbReference>
<protein>
    <recommendedName>
        <fullName evidence="11">Nondiscriminating glutamyl-tRNA synthetase EARS2, mitochondrial</fullName>
        <ecNumber evidence="3">6.1.1.17</ecNumber>
        <ecNumber evidence="10">6.1.1.24</ecNumber>
    </recommendedName>
    <alternativeName>
        <fullName evidence="13">Glutamate--tRNA(Gln) ligase EARS2, mitochondrial</fullName>
    </alternativeName>
    <alternativeName>
        <fullName evidence="9">Glutamyl-tRNA synthetase</fullName>
    </alternativeName>
    <alternativeName>
        <fullName evidence="12">Mitochondrial glutamyl-tRNA synthetase</fullName>
    </alternativeName>
</protein>
<organism evidence="21 22">
    <name type="scientific">Tachysurus vachellii</name>
    <name type="common">Darkbarbel catfish</name>
    <name type="synonym">Pelteobagrus vachellii</name>
    <dbReference type="NCBI Taxonomy" id="175792"/>
    <lineage>
        <taxon>Eukaryota</taxon>
        <taxon>Metazoa</taxon>
        <taxon>Chordata</taxon>
        <taxon>Craniata</taxon>
        <taxon>Vertebrata</taxon>
        <taxon>Euteleostomi</taxon>
        <taxon>Actinopterygii</taxon>
        <taxon>Neopterygii</taxon>
        <taxon>Teleostei</taxon>
        <taxon>Ostariophysi</taxon>
        <taxon>Siluriformes</taxon>
        <taxon>Bagridae</taxon>
        <taxon>Tachysurus</taxon>
    </lineage>
</organism>
<evidence type="ECO:0000256" key="10">
    <source>
        <dbReference type="ARBA" id="ARBA00044054"/>
    </source>
</evidence>
<keyword evidence="7 17" id="KW-0648">Protein biosynthesis</keyword>
<dbReference type="AlphaFoldDB" id="A0AA88LMS0"/>
<feature type="compositionally biased region" description="Basic residues" evidence="18">
    <location>
        <begin position="52"/>
        <end position="66"/>
    </location>
</feature>
<comment type="subcellular location">
    <subcellularLocation>
        <location evidence="1">Mitochondrion</location>
    </subcellularLocation>
</comment>
<evidence type="ECO:0000256" key="17">
    <source>
        <dbReference type="RuleBase" id="RU363037"/>
    </source>
</evidence>